<feature type="region of interest" description="Disordered" evidence="1">
    <location>
        <begin position="73"/>
        <end position="110"/>
    </location>
</feature>
<protein>
    <submittedName>
        <fullName evidence="2">Uncharacterized protein</fullName>
    </submittedName>
</protein>
<dbReference type="Proteomes" id="UP001055439">
    <property type="component" value="Chromosome 10"/>
</dbReference>
<accession>A0A9E7EI02</accession>
<dbReference type="AlphaFoldDB" id="A0A9E7EI02"/>
<evidence type="ECO:0000256" key="1">
    <source>
        <dbReference type="SAM" id="MobiDB-lite"/>
    </source>
</evidence>
<keyword evidence="3" id="KW-1185">Reference proteome</keyword>
<evidence type="ECO:0000313" key="2">
    <source>
        <dbReference type="EMBL" id="URD77659.1"/>
    </source>
</evidence>
<feature type="compositionally biased region" description="Basic and acidic residues" evidence="1">
    <location>
        <begin position="98"/>
        <end position="110"/>
    </location>
</feature>
<feature type="compositionally biased region" description="Polar residues" evidence="1">
    <location>
        <begin position="73"/>
        <end position="91"/>
    </location>
</feature>
<reference evidence="2" key="1">
    <citation type="submission" date="2022-05" db="EMBL/GenBank/DDBJ databases">
        <title>The Musa troglodytarum L. genome provides insights into the mechanism of non-climacteric behaviour and enrichment of carotenoids.</title>
        <authorList>
            <person name="Wang J."/>
        </authorList>
    </citation>
    <scope>NUCLEOTIDE SEQUENCE</scope>
    <source>
        <tissue evidence="2">Leaf</tissue>
    </source>
</reference>
<dbReference type="EMBL" id="CP097503">
    <property type="protein sequence ID" value="URD77659.1"/>
    <property type="molecule type" value="Genomic_DNA"/>
</dbReference>
<proteinExistence type="predicted"/>
<name>A0A9E7EI02_9LILI</name>
<feature type="region of interest" description="Disordered" evidence="1">
    <location>
        <begin position="1"/>
        <end position="22"/>
    </location>
</feature>
<gene>
    <name evidence="2" type="ORF">MUK42_22679</name>
</gene>
<organism evidence="2 3">
    <name type="scientific">Musa troglodytarum</name>
    <name type="common">fe'i banana</name>
    <dbReference type="NCBI Taxonomy" id="320322"/>
    <lineage>
        <taxon>Eukaryota</taxon>
        <taxon>Viridiplantae</taxon>
        <taxon>Streptophyta</taxon>
        <taxon>Embryophyta</taxon>
        <taxon>Tracheophyta</taxon>
        <taxon>Spermatophyta</taxon>
        <taxon>Magnoliopsida</taxon>
        <taxon>Liliopsida</taxon>
        <taxon>Zingiberales</taxon>
        <taxon>Musaceae</taxon>
        <taxon>Musa</taxon>
    </lineage>
</organism>
<sequence length="110" mass="12203">MSSHEHAHPLLTPAHGVPSHSAHHFRVLLRPKGNYMSTTIVFVGAVKDATKRGRESKRSADCTSALKLPLHLTSSAVPKKSSSGPLNTEANRLSPLYFDREKHLRTRRDD</sequence>
<evidence type="ECO:0000313" key="3">
    <source>
        <dbReference type="Proteomes" id="UP001055439"/>
    </source>
</evidence>